<dbReference type="Pfam" id="PF05226">
    <property type="entry name" value="CHASE2"/>
    <property type="match status" value="1"/>
</dbReference>
<dbReference type="Proteomes" id="UP000809621">
    <property type="component" value="Unassembled WGS sequence"/>
</dbReference>
<evidence type="ECO:0000313" key="4">
    <source>
        <dbReference type="Proteomes" id="UP000809621"/>
    </source>
</evidence>
<keyword evidence="1" id="KW-0812">Transmembrane</keyword>
<name>A0ABS2HL82_9VIBR</name>
<proteinExistence type="predicted"/>
<keyword evidence="1" id="KW-0472">Membrane</keyword>
<feature type="transmembrane region" description="Helical" evidence="1">
    <location>
        <begin position="425"/>
        <end position="444"/>
    </location>
</feature>
<dbReference type="EMBL" id="JAFEUM010000003">
    <property type="protein sequence ID" value="MBM7036627.1"/>
    <property type="molecule type" value="Genomic_DNA"/>
</dbReference>
<comment type="caution">
    <text evidence="3">The sequence shown here is derived from an EMBL/GenBank/DDBJ whole genome shotgun (WGS) entry which is preliminary data.</text>
</comment>
<feature type="transmembrane region" description="Helical" evidence="1">
    <location>
        <begin position="456"/>
        <end position="475"/>
    </location>
</feature>
<reference evidence="3 4" key="1">
    <citation type="submission" date="2021-02" db="EMBL/GenBank/DDBJ databases">
        <authorList>
            <person name="Park J.-S."/>
        </authorList>
    </citation>
    <scope>NUCLEOTIDE SEQUENCE [LARGE SCALE GENOMIC DNA]</scope>
    <source>
        <strain evidence="3 4">188UL20-2</strain>
    </source>
</reference>
<feature type="transmembrane region" description="Helical" evidence="1">
    <location>
        <begin position="356"/>
        <end position="373"/>
    </location>
</feature>
<gene>
    <name evidence="3" type="ORF">JQC93_09430</name>
</gene>
<dbReference type="InterPro" id="IPR007890">
    <property type="entry name" value="CHASE2"/>
</dbReference>
<feature type="domain" description="CHASE2" evidence="2">
    <location>
        <begin position="4"/>
        <end position="369"/>
    </location>
</feature>
<protein>
    <submittedName>
        <fullName evidence="3">CHASE2 domain-containing protein</fullName>
    </submittedName>
</protein>
<dbReference type="SMART" id="SM01080">
    <property type="entry name" value="CHASE2"/>
    <property type="match status" value="1"/>
</dbReference>
<keyword evidence="1" id="KW-1133">Transmembrane helix</keyword>
<evidence type="ECO:0000256" key="1">
    <source>
        <dbReference type="SAM" id="Phobius"/>
    </source>
</evidence>
<organism evidence="3 4">
    <name type="scientific">Vibrio ulleungensis</name>
    <dbReference type="NCBI Taxonomy" id="2807619"/>
    <lineage>
        <taxon>Bacteria</taxon>
        <taxon>Pseudomonadati</taxon>
        <taxon>Pseudomonadota</taxon>
        <taxon>Gammaproteobacteria</taxon>
        <taxon>Vibrionales</taxon>
        <taxon>Vibrionaceae</taxon>
        <taxon>Vibrio</taxon>
    </lineage>
</organism>
<sequence>MLNPLGIQDAAEQQYQDNINAFLSPFYPKAGSVVSVVLLDENFVKKRDGYPLSFTTLRNLHKTLASFAPESVFYDFLIHEEHSKNLDRLTKEYQRQNFPVVLSSNSHYDTQVFTEPIRFPAKFPIRNTLFESTYAILERQQLSDYASPFGSVVWSGYGDYYPLVLEEHVSQSNENHVPNLSQSPAWSLFSIHCHLNQKLHSNSTHSLCQSTTKPDDIPAPMLIRWSHSYPDDASERQPLERALEIGKLLVLQGLYSEPEFDKLFRVTTPPIEYIKASDLYSTRLSQSQLEAKLSHRIVLVGYFLGNGLDIAATPLHGSLPGVFRHAMALDNLIQLDNRYWHMPIEDVVFGLDINDLIELLVNVGCIIIVLYVREKQLKFSTVKEWVVALNRMQAENTEQIVSDTQYCRFLKQQHKYLELKRKDNLRYMPMFVVPLVLMGISIFISESIYAFGIANWYTLPLIFLFSIPAFMSILINDLRLRMVVRQLAHQSDRFGLQASFIHFVCRLTNKATSARLKRNQP</sequence>
<accession>A0ABS2HL82</accession>
<evidence type="ECO:0000313" key="3">
    <source>
        <dbReference type="EMBL" id="MBM7036627.1"/>
    </source>
</evidence>
<evidence type="ECO:0000259" key="2">
    <source>
        <dbReference type="SMART" id="SM01080"/>
    </source>
</evidence>
<keyword evidence="4" id="KW-1185">Reference proteome</keyword>